<organism evidence="2">
    <name type="scientific">Naegleria gruberi</name>
    <name type="common">Amoeba</name>
    <dbReference type="NCBI Taxonomy" id="5762"/>
    <lineage>
        <taxon>Eukaryota</taxon>
        <taxon>Discoba</taxon>
        <taxon>Heterolobosea</taxon>
        <taxon>Tetramitia</taxon>
        <taxon>Eutetramitia</taxon>
        <taxon>Vahlkampfiidae</taxon>
        <taxon>Naegleria</taxon>
    </lineage>
</organism>
<proteinExistence type="predicted"/>
<dbReference type="KEGG" id="ngr:NAEGRDRAFT_51999"/>
<gene>
    <name evidence="1" type="ORF">NAEGRDRAFT_51999</name>
</gene>
<dbReference type="RefSeq" id="XP_002672795.1">
    <property type="nucleotide sequence ID" value="XM_002672749.1"/>
</dbReference>
<dbReference type="InParanoid" id="D2VSX0"/>
<dbReference type="AlphaFoldDB" id="D2VSX0"/>
<accession>D2VSX0</accession>
<dbReference type="EMBL" id="GG738895">
    <property type="protein sequence ID" value="EFC40051.1"/>
    <property type="molecule type" value="Genomic_DNA"/>
</dbReference>
<evidence type="ECO:0000313" key="1">
    <source>
        <dbReference type="EMBL" id="EFC40051.1"/>
    </source>
</evidence>
<protein>
    <submittedName>
        <fullName evidence="1">Predicted protein</fullName>
    </submittedName>
</protein>
<sequence>MKLKLKEMNEDDSRDNTGFLSMMYSIQALCEQRLANSKGAELAAHESRRYLTKSDYNIYTKISYAVLSDYYGGEGEDEVAQSYLNHLNRILGDGAQDFEHLLIRAQKACTLEDRGCNGVMSSIVFIFSLYNRENHTFDLKSIEEEINPQNAGLAITVVQQVNDMMNSILRNFPNKYTEEYTRMKHVLHELVFLSGISSVFFSLGLEGEMVDALVDRADELMQIFDPLLFPIAVFPHLSIYMTYRVNRFGNILAEFHHHILNGMDIRSIFCLEKFQKYFNGIVHSLKMMNEFSKRYKRINKRFGQLNQNLQTIAKWKFDVQSHIIPNALLEDIDSSNNTTTNTVQSPFIPETPVNISSPIPMVSKLVSNAKESSLLYNSCLERAKLNYAFNI</sequence>
<name>D2VSX0_NAEGR</name>
<keyword evidence="2" id="KW-1185">Reference proteome</keyword>
<dbReference type="Proteomes" id="UP000006671">
    <property type="component" value="Unassembled WGS sequence"/>
</dbReference>
<reference evidence="1 2" key="1">
    <citation type="journal article" date="2010" name="Cell">
        <title>The genome of Naegleria gruberi illuminates early eukaryotic versatility.</title>
        <authorList>
            <person name="Fritz-Laylin L.K."/>
            <person name="Prochnik S.E."/>
            <person name="Ginger M.L."/>
            <person name="Dacks J.B."/>
            <person name="Carpenter M.L."/>
            <person name="Field M.C."/>
            <person name="Kuo A."/>
            <person name="Paredez A."/>
            <person name="Chapman J."/>
            <person name="Pham J."/>
            <person name="Shu S."/>
            <person name="Neupane R."/>
            <person name="Cipriano M."/>
            <person name="Mancuso J."/>
            <person name="Tu H."/>
            <person name="Salamov A."/>
            <person name="Lindquist E."/>
            <person name="Shapiro H."/>
            <person name="Lucas S."/>
            <person name="Grigoriev I.V."/>
            <person name="Cande W.Z."/>
            <person name="Fulton C."/>
            <person name="Rokhsar D.S."/>
            <person name="Dawson S.C."/>
        </authorList>
    </citation>
    <scope>NUCLEOTIDE SEQUENCE [LARGE SCALE GENOMIC DNA]</scope>
    <source>
        <strain evidence="1 2">NEG-M</strain>
    </source>
</reference>
<evidence type="ECO:0000313" key="2">
    <source>
        <dbReference type="Proteomes" id="UP000006671"/>
    </source>
</evidence>
<dbReference type="GeneID" id="8850962"/>
<dbReference type="VEuPathDB" id="AmoebaDB:NAEGRDRAFT_51999"/>